<evidence type="ECO:0000313" key="3">
    <source>
        <dbReference type="EMBL" id="EOS00627.1"/>
    </source>
</evidence>
<sequence length="326" mass="34828">MTQSGKSRIMVLGALGIIVFLLLWGIIAGLPGSTDGGQEADRVTLRSRIKDSFTLDDMIRSMERENTGRSSLSPGYAESFGTVAEAAADTAGSGDEIRRIRELIRRNEQELGAGNVTVPPAPAAVKEDSPEQAGKTEAEVREPEADSVAEPPARRGFNSVRLVRQDEKNVVRAFVHSTQTVMVGSTLKMQLAENCLTDDGRRIHKGTPVFGEVTSIDGERVLVKITSVNLAGNILPFEKEVYSEDAMEGIYVPGNVKAETVKEAEAAGVSGANTNISGGLDMGSQIVAGAANSVINATKSAAGKNIRKVKVTIKTNYRILLKEMKK</sequence>
<dbReference type="Proteomes" id="UP000014207">
    <property type="component" value="Unassembled WGS sequence"/>
</dbReference>
<name>R9H9C5_BACT4</name>
<dbReference type="InterPro" id="IPR055407">
    <property type="entry name" value="TraM_C"/>
</dbReference>
<dbReference type="EMBL" id="ASSM01000009">
    <property type="protein sequence ID" value="EOS00627.1"/>
    <property type="molecule type" value="Genomic_DNA"/>
</dbReference>
<evidence type="ECO:0000259" key="2">
    <source>
        <dbReference type="Pfam" id="PF12508"/>
    </source>
</evidence>
<evidence type="ECO:0000256" key="1">
    <source>
        <dbReference type="SAM" id="MobiDB-lite"/>
    </source>
</evidence>
<accession>R9H9C5</accession>
<evidence type="ECO:0000313" key="4">
    <source>
        <dbReference type="Proteomes" id="UP000014207"/>
    </source>
</evidence>
<comment type="caution">
    <text evidence="3">The sequence shown here is derived from an EMBL/GenBank/DDBJ whole genome shotgun (WGS) entry which is preliminary data.</text>
</comment>
<protein>
    <submittedName>
        <fullName evidence="3">Conjugative transposon TraM protein</fullName>
    </submittedName>
</protein>
<dbReference type="PATRIC" id="fig|1235785.3.peg.2485"/>
<dbReference type="AlphaFoldDB" id="R9H9C5"/>
<proteinExistence type="predicted"/>
<feature type="compositionally biased region" description="Basic and acidic residues" evidence="1">
    <location>
        <begin position="125"/>
        <end position="144"/>
    </location>
</feature>
<dbReference type="GeneID" id="82153961"/>
<gene>
    <name evidence="3" type="ORF">C799_02476</name>
</gene>
<dbReference type="RefSeq" id="WP_016268449.1">
    <property type="nucleotide sequence ID" value="NZ_KE159459.1"/>
</dbReference>
<reference evidence="3 4" key="1">
    <citation type="submission" date="2013-04" db="EMBL/GenBank/DDBJ databases">
        <title>The Genome Sequence of Bacteroides thetaiotaomicron dnLKV9.</title>
        <authorList>
            <consortium name="The Broad Institute Genomics Platform"/>
            <consortium name="The Broad Institute Genome Sequencing Center for Infectious Disease"/>
            <person name="Earl A."/>
            <person name="Xavier R."/>
            <person name="Kuhn K."/>
            <person name="Stappenbeck T."/>
            <person name="Walker B."/>
            <person name="Young S."/>
            <person name="Zeng Q."/>
            <person name="Gargeya S."/>
            <person name="Fitzgerald M."/>
            <person name="Haas B."/>
            <person name="Abouelleil A."/>
            <person name="Allen A.W."/>
            <person name="Alvarado L."/>
            <person name="Arachchi H.M."/>
            <person name="Berlin A.M."/>
            <person name="Chapman S.B."/>
            <person name="Gainer-Dewar J."/>
            <person name="Goldberg J."/>
            <person name="Griggs A."/>
            <person name="Gujja S."/>
            <person name="Hansen M."/>
            <person name="Howarth C."/>
            <person name="Imamovic A."/>
            <person name="Ireland A."/>
            <person name="Larimer J."/>
            <person name="McCowan C."/>
            <person name="Murphy C."/>
            <person name="Pearson M."/>
            <person name="Poon T.W."/>
            <person name="Priest M."/>
            <person name="Roberts A."/>
            <person name="Saif S."/>
            <person name="Shea T."/>
            <person name="Sisk P."/>
            <person name="Sykes S."/>
            <person name="Wortman J."/>
            <person name="Nusbaum C."/>
            <person name="Birren B."/>
        </authorList>
    </citation>
    <scope>NUCLEOTIDE SEQUENCE [LARGE SCALE GENOMIC DNA]</scope>
    <source>
        <strain evidence="4">dnLKV9</strain>
    </source>
</reference>
<dbReference type="Pfam" id="PF12508">
    <property type="entry name" value="Transposon_TraM"/>
    <property type="match status" value="1"/>
</dbReference>
<dbReference type="NCBIfam" id="TIGR03779">
    <property type="entry name" value="Bac_Flav_CT_M"/>
    <property type="match status" value="1"/>
</dbReference>
<feature type="region of interest" description="Disordered" evidence="1">
    <location>
        <begin position="113"/>
        <end position="152"/>
    </location>
</feature>
<dbReference type="InterPro" id="IPR022187">
    <property type="entry name" value="Conjug_transposon_TraM"/>
</dbReference>
<organism evidence="3 4">
    <name type="scientific">Bacteroides thetaiotaomicron dnLKV9</name>
    <dbReference type="NCBI Taxonomy" id="1235785"/>
    <lineage>
        <taxon>Bacteria</taxon>
        <taxon>Pseudomonadati</taxon>
        <taxon>Bacteroidota</taxon>
        <taxon>Bacteroidia</taxon>
        <taxon>Bacteroidales</taxon>
        <taxon>Bacteroidaceae</taxon>
        <taxon>Bacteroides</taxon>
    </lineage>
</organism>
<dbReference type="HOGENOM" id="CLU_070994_0_0_10"/>
<feature type="domain" description="Conjugative transposon TraM C-terminal" evidence="2">
    <location>
        <begin position="171"/>
        <end position="322"/>
    </location>
</feature>